<dbReference type="EMBL" id="CP021236">
    <property type="protein sequence ID" value="ARS38047.1"/>
    <property type="molecule type" value="Genomic_DNA"/>
</dbReference>
<evidence type="ECO:0000256" key="1">
    <source>
        <dbReference type="SAM" id="Phobius"/>
    </source>
</evidence>
<dbReference type="AlphaFoldDB" id="A0A1X9YYN7"/>
<accession>A0A1X9YYN7</accession>
<gene>
    <name evidence="2" type="ORF">CA264_21085</name>
</gene>
<keyword evidence="3" id="KW-1185">Reference proteome</keyword>
<proteinExistence type="predicted"/>
<feature type="transmembrane region" description="Helical" evidence="1">
    <location>
        <begin position="20"/>
        <end position="36"/>
    </location>
</feature>
<evidence type="ECO:0000313" key="2">
    <source>
        <dbReference type="EMBL" id="ARS38047.1"/>
    </source>
</evidence>
<keyword evidence="2" id="KW-0614">Plasmid</keyword>
<name>A0A1X9YYN7_9BACT</name>
<evidence type="ECO:0008006" key="4">
    <source>
        <dbReference type="Google" id="ProtNLM"/>
    </source>
</evidence>
<dbReference type="Pfam" id="PF06966">
    <property type="entry name" value="DUF1295"/>
    <property type="match status" value="1"/>
</dbReference>
<feature type="transmembrane region" description="Helical" evidence="1">
    <location>
        <begin position="106"/>
        <end position="131"/>
    </location>
</feature>
<sequence length="132" mass="14812">MALVFSLEATGNFLFKRRGWLPVLLFALVLPAMYFTPYSTYAPSTRLLLSWGGIMLSLVGFLIRAYVIGTTPRGTSGRNTKGQVAEELNQAGMYSMVRHPLYLGNYLMWIGIVVFAGNICFILIASLLFWIY</sequence>
<dbReference type="RefSeq" id="WP_025603798.1">
    <property type="nucleotide sequence ID" value="NZ_CP021236.1"/>
</dbReference>
<dbReference type="STRING" id="709015.GCA_000472485_00023"/>
<keyword evidence="1" id="KW-0472">Membrane</keyword>
<reference evidence="3" key="1">
    <citation type="submission" date="2017-05" db="EMBL/GenBank/DDBJ databases">
        <authorList>
            <person name="Ray J."/>
            <person name="Price M."/>
            <person name="Deutschbauer A."/>
        </authorList>
    </citation>
    <scope>NUCLEOTIDE SEQUENCE [LARGE SCALE GENOMIC DNA]</scope>
    <source>
        <strain evidence="3">DSM 19842</strain>
        <plasmid evidence="3">unnamed</plasmid>
    </source>
</reference>
<dbReference type="InterPro" id="IPR010721">
    <property type="entry name" value="UstE-like"/>
</dbReference>
<evidence type="ECO:0000313" key="3">
    <source>
        <dbReference type="Proteomes" id="UP000266292"/>
    </source>
</evidence>
<keyword evidence="1" id="KW-1133">Transmembrane helix</keyword>
<protein>
    <recommendedName>
        <fullName evidence="4">Lipid A phosphate methyltransferase</fullName>
    </recommendedName>
</protein>
<geneLocation type="plasmid" evidence="2 3">
    <name>unnamed</name>
</geneLocation>
<dbReference type="KEGG" id="pact:CA264_21085"/>
<organism evidence="2 3">
    <name type="scientific">Pontibacter actiniarum</name>
    <dbReference type="NCBI Taxonomy" id="323450"/>
    <lineage>
        <taxon>Bacteria</taxon>
        <taxon>Pseudomonadati</taxon>
        <taxon>Bacteroidota</taxon>
        <taxon>Cytophagia</taxon>
        <taxon>Cytophagales</taxon>
        <taxon>Hymenobacteraceae</taxon>
        <taxon>Pontibacter</taxon>
    </lineage>
</organism>
<dbReference type="OrthoDB" id="9809773at2"/>
<keyword evidence="1" id="KW-0812">Transmembrane</keyword>
<dbReference type="Gene3D" id="1.20.120.1630">
    <property type="match status" value="1"/>
</dbReference>
<feature type="transmembrane region" description="Helical" evidence="1">
    <location>
        <begin position="48"/>
        <end position="68"/>
    </location>
</feature>
<dbReference type="Proteomes" id="UP000266292">
    <property type="component" value="Plasmid unnamed"/>
</dbReference>